<dbReference type="Proteomes" id="UP000245086">
    <property type="component" value="Unassembled WGS sequence"/>
</dbReference>
<reference evidence="3 4" key="1">
    <citation type="journal article" date="2018" name="Genome Announc.">
        <title>Draft Genome Sequence of "Candidatus Phycosocius bacilliformis," an Alphaproteobacterial Ectosymbiont of the Hydrocarbon-Producing Green Alga Botryococcus braunii.</title>
        <authorList>
            <person name="Tanabe Y."/>
            <person name="Yamaguchi H."/>
            <person name="Watanabe M.M."/>
        </authorList>
    </citation>
    <scope>NUCLEOTIDE SEQUENCE [LARGE SCALE GENOMIC DNA]</scope>
    <source>
        <strain evidence="3 4">BOTRYCO-2</strain>
    </source>
</reference>
<sequence>MATSSTPPDPAPGWDDEEEAPRELTPEEQALHQENMAKLGRIMRAYTILKIGLSALLIVVVVKLFGR</sequence>
<keyword evidence="2" id="KW-0812">Transmembrane</keyword>
<evidence type="ECO:0000313" key="3">
    <source>
        <dbReference type="EMBL" id="GBF58249.1"/>
    </source>
</evidence>
<organism evidence="3 4">
    <name type="scientific">Candidatus Phycosocius bacilliformis</name>
    <dbReference type="NCBI Taxonomy" id="1445552"/>
    <lineage>
        <taxon>Bacteria</taxon>
        <taxon>Pseudomonadati</taxon>
        <taxon>Pseudomonadota</taxon>
        <taxon>Alphaproteobacteria</taxon>
        <taxon>Caulobacterales</taxon>
        <taxon>Caulobacterales incertae sedis</taxon>
        <taxon>Candidatus Phycosocius</taxon>
    </lineage>
</organism>
<gene>
    <name evidence="3" type="ORF">PbB2_01921</name>
</gene>
<keyword evidence="2" id="KW-1133">Transmembrane helix</keyword>
<evidence type="ECO:0000256" key="1">
    <source>
        <dbReference type="SAM" id="MobiDB-lite"/>
    </source>
</evidence>
<name>A0A2P2EB40_9PROT</name>
<comment type="caution">
    <text evidence="3">The sequence shown here is derived from an EMBL/GenBank/DDBJ whole genome shotgun (WGS) entry which is preliminary data.</text>
</comment>
<keyword evidence="2" id="KW-0472">Membrane</keyword>
<protein>
    <submittedName>
        <fullName evidence="3">Uncharacterized protein</fullName>
    </submittedName>
</protein>
<feature type="transmembrane region" description="Helical" evidence="2">
    <location>
        <begin position="45"/>
        <end position="65"/>
    </location>
</feature>
<evidence type="ECO:0000256" key="2">
    <source>
        <dbReference type="SAM" id="Phobius"/>
    </source>
</evidence>
<keyword evidence="4" id="KW-1185">Reference proteome</keyword>
<dbReference type="RefSeq" id="WP_108985104.1">
    <property type="nucleotide sequence ID" value="NZ_BFBR01000005.1"/>
</dbReference>
<accession>A0A2P2EB40</accession>
<proteinExistence type="predicted"/>
<dbReference type="OrthoDB" id="9939178at2"/>
<evidence type="ECO:0000313" key="4">
    <source>
        <dbReference type="Proteomes" id="UP000245086"/>
    </source>
</evidence>
<dbReference type="AlphaFoldDB" id="A0A2P2EB40"/>
<feature type="region of interest" description="Disordered" evidence="1">
    <location>
        <begin position="1"/>
        <end position="24"/>
    </location>
</feature>
<dbReference type="EMBL" id="BFBR01000005">
    <property type="protein sequence ID" value="GBF58249.1"/>
    <property type="molecule type" value="Genomic_DNA"/>
</dbReference>